<evidence type="ECO:0000313" key="10">
    <source>
        <dbReference type="Proteomes" id="UP000078103"/>
    </source>
</evidence>
<sequence>MWNVGFINPTYTLLEAHLFDFADNLYGQRLRIDFLHKLRDEAKFPGLPELQAQIAADIAHARDWLAQHQRWPRHRLPLSGYLKSYRSDS</sequence>
<dbReference type="GO" id="GO:0009231">
    <property type="term" value="P:riboflavin biosynthetic process"/>
    <property type="evidence" value="ECO:0007669"/>
    <property type="project" value="InterPro"/>
</dbReference>
<feature type="domain" description="Riboflavin kinase" evidence="8">
    <location>
        <begin position="1"/>
        <end position="66"/>
    </location>
</feature>
<dbReference type="InterPro" id="IPR023465">
    <property type="entry name" value="Riboflavin_kinase_dom_sf"/>
</dbReference>
<dbReference type="AlphaFoldDB" id="A0A1A9RS64"/>
<proteinExistence type="predicted"/>
<name>A0A1A9RS64_EIKCO</name>
<accession>A0A1A9RS64</accession>
<comment type="catalytic activity">
    <reaction evidence="7">
        <text>riboflavin + ATP = FMN + ADP + H(+)</text>
        <dbReference type="Rhea" id="RHEA:14357"/>
        <dbReference type="ChEBI" id="CHEBI:15378"/>
        <dbReference type="ChEBI" id="CHEBI:30616"/>
        <dbReference type="ChEBI" id="CHEBI:57986"/>
        <dbReference type="ChEBI" id="CHEBI:58210"/>
        <dbReference type="ChEBI" id="CHEBI:456216"/>
        <dbReference type="EC" id="2.7.1.26"/>
    </reaction>
</comment>
<protein>
    <recommendedName>
        <fullName evidence="1">riboflavin kinase</fullName>
        <ecNumber evidence="1">2.7.1.26</ecNumber>
    </recommendedName>
</protein>
<evidence type="ECO:0000256" key="2">
    <source>
        <dbReference type="ARBA" id="ARBA00022630"/>
    </source>
</evidence>
<evidence type="ECO:0000256" key="5">
    <source>
        <dbReference type="ARBA" id="ARBA00022741"/>
    </source>
</evidence>
<evidence type="ECO:0000259" key="8">
    <source>
        <dbReference type="SMART" id="SM00904"/>
    </source>
</evidence>
<reference evidence="10" key="1">
    <citation type="submission" date="2016-05" db="EMBL/GenBank/DDBJ databases">
        <title>Draft genome of Corynebacterium afermentans subsp. afermentans LCDC 88199T.</title>
        <authorList>
            <person name="Bernier A.-M."/>
            <person name="Bernard K."/>
        </authorList>
    </citation>
    <scope>NUCLEOTIDE SEQUENCE [LARGE SCALE GENOMIC DNA]</scope>
    <source>
        <strain evidence="10">NML120819</strain>
    </source>
</reference>
<evidence type="ECO:0000256" key="7">
    <source>
        <dbReference type="ARBA" id="ARBA00047880"/>
    </source>
</evidence>
<dbReference type="Proteomes" id="UP000078103">
    <property type="component" value="Unassembled WGS sequence"/>
</dbReference>
<dbReference type="GO" id="GO:0005524">
    <property type="term" value="F:ATP binding"/>
    <property type="evidence" value="ECO:0007669"/>
    <property type="project" value="UniProtKB-KW"/>
</dbReference>
<dbReference type="EMBL" id="LXSH01000008">
    <property type="protein sequence ID" value="OAM24623.1"/>
    <property type="molecule type" value="Genomic_DNA"/>
</dbReference>
<evidence type="ECO:0000313" key="9">
    <source>
        <dbReference type="EMBL" id="OAM24623.1"/>
    </source>
</evidence>
<dbReference type="GO" id="GO:0008531">
    <property type="term" value="F:riboflavin kinase activity"/>
    <property type="evidence" value="ECO:0007669"/>
    <property type="project" value="UniProtKB-EC"/>
</dbReference>
<evidence type="ECO:0000256" key="6">
    <source>
        <dbReference type="ARBA" id="ARBA00022840"/>
    </source>
</evidence>
<dbReference type="Gene3D" id="2.40.30.30">
    <property type="entry name" value="Riboflavin kinase-like"/>
    <property type="match status" value="1"/>
</dbReference>
<keyword evidence="2" id="KW-0285">Flavoprotein</keyword>
<dbReference type="SMART" id="SM00904">
    <property type="entry name" value="Flavokinase"/>
    <property type="match status" value="1"/>
</dbReference>
<keyword evidence="4" id="KW-0808">Transferase</keyword>
<keyword evidence="6" id="KW-0067">ATP-binding</keyword>
<dbReference type="SUPFAM" id="SSF82114">
    <property type="entry name" value="Riboflavin kinase-like"/>
    <property type="match status" value="1"/>
</dbReference>
<keyword evidence="5" id="KW-0547">Nucleotide-binding</keyword>
<keyword evidence="3" id="KW-0288">FMN</keyword>
<evidence type="ECO:0000256" key="1">
    <source>
        <dbReference type="ARBA" id="ARBA00012105"/>
    </source>
</evidence>
<evidence type="ECO:0000256" key="3">
    <source>
        <dbReference type="ARBA" id="ARBA00022643"/>
    </source>
</evidence>
<organism evidence="9 10">
    <name type="scientific">Eikenella corrodens</name>
    <dbReference type="NCBI Taxonomy" id="539"/>
    <lineage>
        <taxon>Bacteria</taxon>
        <taxon>Pseudomonadati</taxon>
        <taxon>Pseudomonadota</taxon>
        <taxon>Betaproteobacteria</taxon>
        <taxon>Neisseriales</taxon>
        <taxon>Neisseriaceae</taxon>
        <taxon>Eikenella</taxon>
    </lineage>
</organism>
<comment type="caution">
    <text evidence="9">The sequence shown here is derived from an EMBL/GenBank/DDBJ whole genome shotgun (WGS) entry which is preliminary data.</text>
</comment>
<dbReference type="Pfam" id="PF01687">
    <property type="entry name" value="Flavokinase"/>
    <property type="match status" value="1"/>
</dbReference>
<dbReference type="InterPro" id="IPR015865">
    <property type="entry name" value="Riboflavin_kinase_bac/euk"/>
</dbReference>
<gene>
    <name evidence="9" type="ORF">A7P89_01720</name>
</gene>
<evidence type="ECO:0000256" key="4">
    <source>
        <dbReference type="ARBA" id="ARBA00022679"/>
    </source>
</evidence>
<dbReference type="EC" id="2.7.1.26" evidence="1"/>